<dbReference type="SUPFAM" id="SSF117396">
    <property type="entry name" value="TM1631-like"/>
    <property type="match status" value="1"/>
</dbReference>
<proteinExistence type="predicted"/>
<dbReference type="OrthoDB" id="9780310at2"/>
<dbReference type="InterPro" id="IPR036520">
    <property type="entry name" value="UPF0759_sf"/>
</dbReference>
<evidence type="ECO:0000313" key="1">
    <source>
        <dbReference type="EMBL" id="BBF24167.1"/>
    </source>
</evidence>
<dbReference type="PANTHER" id="PTHR30348:SF14">
    <property type="entry name" value="BLR8050 PROTEIN"/>
    <property type="match status" value="1"/>
</dbReference>
<evidence type="ECO:0008006" key="3">
    <source>
        <dbReference type="Google" id="ProtNLM"/>
    </source>
</evidence>
<dbReference type="Gene3D" id="3.20.20.410">
    <property type="entry name" value="Protein of unknown function UPF0759"/>
    <property type="match status" value="1"/>
</dbReference>
<dbReference type="AlphaFoldDB" id="A0A2Z6IEN5"/>
<dbReference type="RefSeq" id="WP_120177704.1">
    <property type="nucleotide sequence ID" value="NZ_AP018786.1"/>
</dbReference>
<gene>
    <name evidence="1" type="ORF">SUTMEG_20580</name>
</gene>
<name>A0A2Z6IEN5_9BURK</name>
<organism evidence="1 2">
    <name type="scientific">Sutterella megalosphaeroides</name>
    <dbReference type="NCBI Taxonomy" id="2494234"/>
    <lineage>
        <taxon>Bacteria</taxon>
        <taxon>Pseudomonadati</taxon>
        <taxon>Pseudomonadota</taxon>
        <taxon>Betaproteobacteria</taxon>
        <taxon>Burkholderiales</taxon>
        <taxon>Sutterellaceae</taxon>
        <taxon>Sutterella</taxon>
    </lineage>
</organism>
<dbReference type="Pfam" id="PF01904">
    <property type="entry name" value="DUF72"/>
    <property type="match status" value="1"/>
</dbReference>
<reference evidence="1 2" key="1">
    <citation type="journal article" date="2018" name="Int. J. Syst. Evol. Microbiol.">
        <title>Mesosutterella multiformis gen. nov., sp. nov., a member of the family Sutterellaceae and Sutterella megalosphaeroides sp. nov., isolated from human faeces.</title>
        <authorList>
            <person name="Sakamoto M."/>
            <person name="Ikeyama N."/>
            <person name="Kunihiro T."/>
            <person name="Iino T."/>
            <person name="Yuki M."/>
            <person name="Ohkuma M."/>
        </authorList>
    </citation>
    <scope>NUCLEOTIDE SEQUENCE [LARGE SCALE GENOMIC DNA]</scope>
    <source>
        <strain evidence="1 2">6FBBBH3</strain>
    </source>
</reference>
<accession>A0A2Z6IEN5</accession>
<sequence length="386" mass="42357">MTFSTNGAGYGAANASTGNLFEDLPSRSGGVTPAPVGEALALLGRQLPRDVRLGSSSWNFPGWLGLVYGAGSGERRLHAEGLKAYAAWPLFRTVGLDRNFYRPYAVEELANFAAQVPEDFRFIVKAPRDLTDPYLRAPTGRPLRANPNYLNVERLKSTYFAPVEAGLGDKTGVQVLQFSPFPHEALRRPEDRERATDALVRFFDAVAQANTSGRLVAAEFRNYEFVTPRLYGAMRRAGIRPVIGLHPAMPPLVRQMTALRFYETGERAADPRGDWPITGPLVVRWSLAANRFYDTAKADWSPFNAVAAPDPATRAALAGLIVRAHASGAPTFMAVNNKAEGCAPETVRAVAQAVVAMNDRRLERERRTELEAAARDRRLALPVDHQ</sequence>
<dbReference type="InterPro" id="IPR002763">
    <property type="entry name" value="DUF72"/>
</dbReference>
<dbReference type="PANTHER" id="PTHR30348">
    <property type="entry name" value="UNCHARACTERIZED PROTEIN YECE"/>
    <property type="match status" value="1"/>
</dbReference>
<keyword evidence="2" id="KW-1185">Reference proteome</keyword>
<protein>
    <recommendedName>
        <fullName evidence="3">DUF72 domain-containing protein</fullName>
    </recommendedName>
</protein>
<dbReference type="Proteomes" id="UP000271003">
    <property type="component" value="Chromosome"/>
</dbReference>
<dbReference type="EMBL" id="AP018786">
    <property type="protein sequence ID" value="BBF24167.1"/>
    <property type="molecule type" value="Genomic_DNA"/>
</dbReference>
<dbReference type="KEGG" id="sutt:SUTMEG_20580"/>
<evidence type="ECO:0000313" key="2">
    <source>
        <dbReference type="Proteomes" id="UP000271003"/>
    </source>
</evidence>